<evidence type="ECO:0000313" key="1">
    <source>
        <dbReference type="EMBL" id="GJE95288.1"/>
    </source>
</evidence>
<proteinExistence type="predicted"/>
<accession>A0A9P3GI16</accession>
<sequence>MVHANAHIAPPKELWTRYNIAQLAANAGRPLPLFQESAAGRHKFGYVGWYRIVRWNVCKGGSAEVRAFVAKRRVSQADMPREYWAGVLGQDWARVQLDKVDDPAFGNPMVQKTAASSQ</sequence>
<comment type="caution">
    <text evidence="1">The sequence shown here is derived from an EMBL/GenBank/DDBJ whole genome shotgun (WGS) entry which is preliminary data.</text>
</comment>
<organism evidence="1 2">
    <name type="scientific">Phanerochaete sordida</name>
    <dbReference type="NCBI Taxonomy" id="48140"/>
    <lineage>
        <taxon>Eukaryota</taxon>
        <taxon>Fungi</taxon>
        <taxon>Dikarya</taxon>
        <taxon>Basidiomycota</taxon>
        <taxon>Agaricomycotina</taxon>
        <taxon>Agaricomycetes</taxon>
        <taxon>Polyporales</taxon>
        <taxon>Phanerochaetaceae</taxon>
        <taxon>Phanerochaete</taxon>
    </lineage>
</organism>
<dbReference type="Proteomes" id="UP000703269">
    <property type="component" value="Unassembled WGS sequence"/>
</dbReference>
<keyword evidence="2" id="KW-1185">Reference proteome</keyword>
<gene>
    <name evidence="1" type="ORF">PsYK624_114710</name>
</gene>
<dbReference type="OrthoDB" id="2789563at2759"/>
<evidence type="ECO:0000313" key="2">
    <source>
        <dbReference type="Proteomes" id="UP000703269"/>
    </source>
</evidence>
<protein>
    <submittedName>
        <fullName evidence="1">Uncharacterized protein</fullName>
    </submittedName>
</protein>
<name>A0A9P3GI16_9APHY</name>
<dbReference type="EMBL" id="BPQB01000047">
    <property type="protein sequence ID" value="GJE95288.1"/>
    <property type="molecule type" value="Genomic_DNA"/>
</dbReference>
<dbReference type="AlphaFoldDB" id="A0A9P3GI16"/>
<reference evidence="1 2" key="1">
    <citation type="submission" date="2021-08" db="EMBL/GenBank/DDBJ databases">
        <title>Draft Genome Sequence of Phanerochaete sordida strain YK-624.</title>
        <authorList>
            <person name="Mori T."/>
            <person name="Dohra H."/>
            <person name="Suzuki T."/>
            <person name="Kawagishi H."/>
            <person name="Hirai H."/>
        </authorList>
    </citation>
    <scope>NUCLEOTIDE SEQUENCE [LARGE SCALE GENOMIC DNA]</scope>
    <source>
        <strain evidence="1 2">YK-624</strain>
    </source>
</reference>